<keyword evidence="2" id="KW-1185">Reference proteome</keyword>
<dbReference type="EMBL" id="NBIV01000168">
    <property type="protein sequence ID" value="PXF42320.1"/>
    <property type="molecule type" value="Genomic_DNA"/>
</dbReference>
<gene>
    <name evidence="1" type="ORF">BWQ96_07955</name>
</gene>
<evidence type="ECO:0000313" key="2">
    <source>
        <dbReference type="Proteomes" id="UP000247409"/>
    </source>
</evidence>
<accession>A0A2V3IMH7</accession>
<sequence>MLPFDWCVYAFATSHIFHTNISFPIALLREYRRRGVAVFPLVEFVRNKAQLESLFVLVFSV</sequence>
<comment type="caution">
    <text evidence="1">The sequence shown here is derived from an EMBL/GenBank/DDBJ whole genome shotgun (WGS) entry which is preliminary data.</text>
</comment>
<organism evidence="1 2">
    <name type="scientific">Gracilariopsis chorda</name>
    <dbReference type="NCBI Taxonomy" id="448386"/>
    <lineage>
        <taxon>Eukaryota</taxon>
        <taxon>Rhodophyta</taxon>
        <taxon>Florideophyceae</taxon>
        <taxon>Rhodymeniophycidae</taxon>
        <taxon>Gracilariales</taxon>
        <taxon>Gracilariaceae</taxon>
        <taxon>Gracilariopsis</taxon>
    </lineage>
</organism>
<name>A0A2V3IMH7_9FLOR</name>
<reference evidence="1 2" key="1">
    <citation type="journal article" date="2018" name="Mol. Biol. Evol.">
        <title>Analysis of the draft genome of the red seaweed Gracilariopsis chorda provides insights into genome size evolution in Rhodophyta.</title>
        <authorList>
            <person name="Lee J."/>
            <person name="Yang E.C."/>
            <person name="Graf L."/>
            <person name="Yang J.H."/>
            <person name="Qiu H."/>
            <person name="Zel Zion U."/>
            <person name="Chan C.X."/>
            <person name="Stephens T.G."/>
            <person name="Weber A.P.M."/>
            <person name="Boo G.H."/>
            <person name="Boo S.M."/>
            <person name="Kim K.M."/>
            <person name="Shin Y."/>
            <person name="Jung M."/>
            <person name="Lee S.J."/>
            <person name="Yim H.S."/>
            <person name="Lee J.H."/>
            <person name="Bhattacharya D."/>
            <person name="Yoon H.S."/>
        </authorList>
    </citation>
    <scope>NUCLEOTIDE SEQUENCE [LARGE SCALE GENOMIC DNA]</scope>
    <source>
        <strain evidence="1 2">SKKU-2015</strain>
        <tissue evidence="1">Whole body</tissue>
    </source>
</reference>
<evidence type="ECO:0000313" key="1">
    <source>
        <dbReference type="EMBL" id="PXF42320.1"/>
    </source>
</evidence>
<dbReference type="Proteomes" id="UP000247409">
    <property type="component" value="Unassembled WGS sequence"/>
</dbReference>
<protein>
    <submittedName>
        <fullName evidence="1">Uncharacterized protein</fullName>
    </submittedName>
</protein>
<dbReference type="AlphaFoldDB" id="A0A2V3IMH7"/>
<proteinExistence type="predicted"/>